<dbReference type="GO" id="GO:0016628">
    <property type="term" value="F:oxidoreductase activity, acting on the CH-CH group of donors, NAD or NADP as acceptor"/>
    <property type="evidence" value="ECO:0007669"/>
    <property type="project" value="InterPro"/>
</dbReference>
<dbReference type="SUPFAM" id="SSF48179">
    <property type="entry name" value="6-phosphogluconate dehydrogenase C-terminal domain-like"/>
    <property type="match status" value="1"/>
</dbReference>
<keyword evidence="7" id="KW-1185">Reference proteome</keyword>
<dbReference type="Proteomes" id="UP000681414">
    <property type="component" value="Unassembled WGS sequence"/>
</dbReference>
<dbReference type="Pfam" id="PF00984">
    <property type="entry name" value="UDPG_MGDP_dh"/>
    <property type="match status" value="1"/>
</dbReference>
<dbReference type="Gene3D" id="3.40.50.720">
    <property type="entry name" value="NAD(P)-binding Rossmann-like Domain"/>
    <property type="match status" value="2"/>
</dbReference>
<dbReference type="SUPFAM" id="SSF51735">
    <property type="entry name" value="NAD(P)-binding Rossmann-fold domains"/>
    <property type="match status" value="1"/>
</dbReference>
<sequence>MNTGESNFIRKNIAVIGLGFVGLPLSMMLAEKGFQVIGIDVDESKISKLQHSISYVGDIVNKRLNRVIESGKFEATTNFDVIKDVDTIIICVPTPLTKQKIPDLRFIINVGEEIQQRLKKGQLVVLESSTFPGTTREVFLPILEKSGLKVGEDFYLANSPERIDPGNSQYGIEEIPKVIGGLTNRCKQEAVSLYSVIYSEVVPVSSTEAAELTKLLENTFRFINISFINEMAMLCDQLQVDIWDVIAAAGTKPYGYMPFYPGPGIGGHCIPVDPLYLQWKLQQIGTNSDFITISEQVNQKMIDYIVRHTDEVLQPNKKLSSSKILIYGVTYKKDVADTRDAPSLEIIEQFNKKGASVLYHDPYIPSLNIGNKLYKNTAITEDLLEEVDCVIILSDHTAIPLEKILNHASLVFDARNVTKGHTGKAVVKRLGDGFLAK</sequence>
<dbReference type="InterPro" id="IPR014026">
    <property type="entry name" value="UDP-Glc/GDP-Man_DH_dimer"/>
</dbReference>
<comment type="caution">
    <text evidence="6">The sequence shown here is derived from an EMBL/GenBank/DDBJ whole genome shotgun (WGS) entry which is preliminary data.</text>
</comment>
<dbReference type="InterPro" id="IPR001732">
    <property type="entry name" value="UDP-Glc/GDP-Man_DH_N"/>
</dbReference>
<dbReference type="InterPro" id="IPR028359">
    <property type="entry name" value="UDP_ManNAc/GlcNAc_DH"/>
</dbReference>
<organism evidence="6 7">
    <name type="scientific">Lederbergia citri</name>
    <dbReference type="NCBI Taxonomy" id="2833580"/>
    <lineage>
        <taxon>Bacteria</taxon>
        <taxon>Bacillati</taxon>
        <taxon>Bacillota</taxon>
        <taxon>Bacilli</taxon>
        <taxon>Bacillales</taxon>
        <taxon>Bacillaceae</taxon>
        <taxon>Lederbergia</taxon>
    </lineage>
</organism>
<evidence type="ECO:0000256" key="3">
    <source>
        <dbReference type="PIRNR" id="PIRNR000124"/>
    </source>
</evidence>
<dbReference type="InterPro" id="IPR014027">
    <property type="entry name" value="UDP-Glc/GDP-Man_DH_C"/>
</dbReference>
<dbReference type="InterPro" id="IPR036291">
    <property type="entry name" value="NAD(P)-bd_dom_sf"/>
</dbReference>
<dbReference type="AlphaFoldDB" id="A0A942TDD8"/>
<dbReference type="PANTHER" id="PTHR43491">
    <property type="entry name" value="UDP-N-ACETYL-D-MANNOSAMINE DEHYDROGENASE"/>
    <property type="match status" value="1"/>
</dbReference>
<dbReference type="InterPro" id="IPR008927">
    <property type="entry name" value="6-PGluconate_DH-like_C_sf"/>
</dbReference>
<accession>A0A942TDD8</accession>
<evidence type="ECO:0000256" key="2">
    <source>
        <dbReference type="ARBA" id="ARBA00023027"/>
    </source>
</evidence>
<evidence type="ECO:0000313" key="6">
    <source>
        <dbReference type="EMBL" id="MBS4194212.1"/>
    </source>
</evidence>
<keyword evidence="4" id="KW-0472">Membrane</keyword>
<evidence type="ECO:0000259" key="5">
    <source>
        <dbReference type="SMART" id="SM00984"/>
    </source>
</evidence>
<dbReference type="PIRSF" id="PIRSF000124">
    <property type="entry name" value="UDPglc_GDPman_dh"/>
    <property type="match status" value="1"/>
</dbReference>
<dbReference type="SMART" id="SM00984">
    <property type="entry name" value="UDPG_MGDP_dh_C"/>
    <property type="match status" value="1"/>
</dbReference>
<comment type="similarity">
    <text evidence="3">Belongs to the UDP-glucose/GDP-mannose dehydrogenase family.</text>
</comment>
<protein>
    <submittedName>
        <fullName evidence="6">Nucleotide sugar dehydrogenase</fullName>
    </submittedName>
</protein>
<evidence type="ECO:0000313" key="7">
    <source>
        <dbReference type="Proteomes" id="UP000681414"/>
    </source>
</evidence>
<dbReference type="NCBIfam" id="TIGR03026">
    <property type="entry name" value="NDP-sugDHase"/>
    <property type="match status" value="1"/>
</dbReference>
<dbReference type="GO" id="GO:0000271">
    <property type="term" value="P:polysaccharide biosynthetic process"/>
    <property type="evidence" value="ECO:0007669"/>
    <property type="project" value="InterPro"/>
</dbReference>
<feature type="transmembrane region" description="Helical" evidence="4">
    <location>
        <begin position="12"/>
        <end position="30"/>
    </location>
</feature>
<dbReference type="GO" id="GO:0051287">
    <property type="term" value="F:NAD binding"/>
    <property type="evidence" value="ECO:0007669"/>
    <property type="project" value="InterPro"/>
</dbReference>
<keyword evidence="4" id="KW-0812">Transmembrane</keyword>
<evidence type="ECO:0000256" key="4">
    <source>
        <dbReference type="SAM" id="Phobius"/>
    </source>
</evidence>
<dbReference type="Pfam" id="PF03721">
    <property type="entry name" value="UDPG_MGDP_dh_N"/>
    <property type="match status" value="1"/>
</dbReference>
<dbReference type="RefSeq" id="WP_213123414.1">
    <property type="nucleotide sequence ID" value="NZ_JAGYPG010000001.1"/>
</dbReference>
<keyword evidence="2" id="KW-0520">NAD</keyword>
<dbReference type="InterPro" id="IPR017476">
    <property type="entry name" value="UDP-Glc/GDP-Man"/>
</dbReference>
<dbReference type="SUPFAM" id="SSF52413">
    <property type="entry name" value="UDP-glucose/GDP-mannose dehydrogenase C-terminal domain"/>
    <property type="match status" value="1"/>
</dbReference>
<dbReference type="EMBL" id="JAGYPG010000001">
    <property type="protein sequence ID" value="MBS4194212.1"/>
    <property type="molecule type" value="Genomic_DNA"/>
</dbReference>
<dbReference type="InterPro" id="IPR036220">
    <property type="entry name" value="UDP-Glc/GDP-Man_DH_C_sf"/>
</dbReference>
<name>A0A942TDD8_9BACI</name>
<proteinExistence type="inferred from homology"/>
<reference evidence="6 7" key="1">
    <citation type="submission" date="2021-05" db="EMBL/GenBank/DDBJ databases">
        <title>Novel Bacillus species.</title>
        <authorList>
            <person name="Liu G."/>
        </authorList>
    </citation>
    <scope>NUCLEOTIDE SEQUENCE [LARGE SCALE GENOMIC DNA]</scope>
    <source>
        <strain evidence="7">FJAT-49780</strain>
    </source>
</reference>
<dbReference type="Pfam" id="PF03720">
    <property type="entry name" value="UDPG_MGDP_dh_C"/>
    <property type="match status" value="1"/>
</dbReference>
<evidence type="ECO:0000256" key="1">
    <source>
        <dbReference type="ARBA" id="ARBA00023002"/>
    </source>
</evidence>
<keyword evidence="4" id="KW-1133">Transmembrane helix</keyword>
<dbReference type="GO" id="GO:0016616">
    <property type="term" value="F:oxidoreductase activity, acting on the CH-OH group of donors, NAD or NADP as acceptor"/>
    <property type="evidence" value="ECO:0007669"/>
    <property type="project" value="InterPro"/>
</dbReference>
<dbReference type="PANTHER" id="PTHR43491:SF1">
    <property type="entry name" value="UDP-N-ACETYL-D-MANNOSAMINE DEHYDROGENASE"/>
    <property type="match status" value="1"/>
</dbReference>
<keyword evidence="1" id="KW-0560">Oxidoreductase</keyword>
<dbReference type="PIRSF" id="PIRSF500136">
    <property type="entry name" value="UDP_ManNAc_DH"/>
    <property type="match status" value="1"/>
</dbReference>
<gene>
    <name evidence="6" type="ORF">KHA97_03870</name>
</gene>
<feature type="domain" description="UDP-glucose/GDP-mannose dehydrogenase C-terminal" evidence="5">
    <location>
        <begin position="325"/>
        <end position="420"/>
    </location>
</feature>